<keyword evidence="5" id="KW-1185">Reference proteome</keyword>
<dbReference type="SUPFAM" id="SSF53187">
    <property type="entry name" value="Zn-dependent exopeptidases"/>
    <property type="match status" value="1"/>
</dbReference>
<dbReference type="RefSeq" id="WP_345918759.1">
    <property type="nucleotide sequence ID" value="NZ_JBDIVE010000002.1"/>
</dbReference>
<feature type="domain" description="Peptidase M14" evidence="3">
    <location>
        <begin position="116"/>
        <end position="374"/>
    </location>
</feature>
<protein>
    <submittedName>
        <fullName evidence="4">M14-type cytosolic carboxypeptidase</fullName>
    </submittedName>
</protein>
<dbReference type="SMART" id="SM00631">
    <property type="entry name" value="Zn_pept"/>
    <property type="match status" value="1"/>
</dbReference>
<dbReference type="GO" id="GO:0004180">
    <property type="term" value="F:carboxypeptidase activity"/>
    <property type="evidence" value="ECO:0007669"/>
    <property type="project" value="UniProtKB-KW"/>
</dbReference>
<dbReference type="Pfam" id="PF00246">
    <property type="entry name" value="Peptidase_M14"/>
    <property type="match status" value="1"/>
</dbReference>
<evidence type="ECO:0000313" key="4">
    <source>
        <dbReference type="EMBL" id="MEN3067996.1"/>
    </source>
</evidence>
<evidence type="ECO:0000313" key="5">
    <source>
        <dbReference type="Proteomes" id="UP001410394"/>
    </source>
</evidence>
<dbReference type="Gene3D" id="3.40.630.10">
    <property type="entry name" value="Zn peptidases"/>
    <property type="match status" value="1"/>
</dbReference>
<evidence type="ECO:0000256" key="1">
    <source>
        <dbReference type="ARBA" id="ARBA00001947"/>
    </source>
</evidence>
<feature type="active site" description="Proton donor/acceptor" evidence="2">
    <location>
        <position position="338"/>
    </location>
</feature>
<dbReference type="InterPro" id="IPR000834">
    <property type="entry name" value="Peptidase_M14"/>
</dbReference>
<keyword evidence="4" id="KW-0378">Hydrolase</keyword>
<dbReference type="Proteomes" id="UP001410394">
    <property type="component" value="Unassembled WGS sequence"/>
</dbReference>
<dbReference type="CDD" id="cd06234">
    <property type="entry name" value="M14_PaCCP-like"/>
    <property type="match status" value="1"/>
</dbReference>
<dbReference type="EMBL" id="JBDIVE010000002">
    <property type="protein sequence ID" value="MEN3067996.1"/>
    <property type="molecule type" value="Genomic_DNA"/>
</dbReference>
<name>A0ABU9YWC9_9RHOO</name>
<gene>
    <name evidence="4" type="ORF">ABDB84_05850</name>
</gene>
<dbReference type="PANTHER" id="PTHR12756">
    <property type="entry name" value="CYTOSOLIC CARBOXYPEPTIDASE"/>
    <property type="match status" value="1"/>
</dbReference>
<comment type="caution">
    <text evidence="4">The sequence shown here is derived from an EMBL/GenBank/DDBJ whole genome shotgun (WGS) entry which is preliminary data.</text>
</comment>
<sequence>MSQSPIQILSQFDSGNIEIISVSDPQNLRLRIRPDSNSEFFQWFHFRLNAPTGSELRLVIENAGECSYADGWYGYQCVASLDRQDWYRIATTSYDGEKLSMTLTMPGESLWLAYFQPYSLERHYDLLARCAQDPRVKLAQLGESVQGRSVDVLRVGNGARQVWVIARQHPGESMAEWCAEGLLDSLLDAANPLAREILAQATVHVVPHVNPDGSFLGNLRSNAAGANLNREWLAPSRERSPEVLAVREGMLQSGVDLFIDLHGDETLPYVFIDGSHMVPNYGARNQVLQAAFLDELKLACSDFQTVHGYADNRFSDELLSLASKWVAHQFNCVALTLEMPFKDNADAPDARTGWSAARSKQVGAALLAPISKHLRALGEAA</sequence>
<dbReference type="InterPro" id="IPR050821">
    <property type="entry name" value="Cytosolic_carboxypeptidase"/>
</dbReference>
<comment type="similarity">
    <text evidence="2">Belongs to the peptidase M14 family.</text>
</comment>
<proteinExistence type="inferred from homology"/>
<dbReference type="PROSITE" id="PS52035">
    <property type="entry name" value="PEPTIDASE_M14"/>
    <property type="match status" value="1"/>
</dbReference>
<keyword evidence="4" id="KW-0121">Carboxypeptidase</keyword>
<dbReference type="PANTHER" id="PTHR12756:SF11">
    <property type="entry name" value="CYTOSOLIC CARBOXYPEPTIDASE 1"/>
    <property type="match status" value="1"/>
</dbReference>
<comment type="cofactor">
    <cofactor evidence="1">
        <name>Zn(2+)</name>
        <dbReference type="ChEBI" id="CHEBI:29105"/>
    </cofactor>
</comment>
<keyword evidence="4" id="KW-0645">Protease</keyword>
<evidence type="ECO:0000256" key="2">
    <source>
        <dbReference type="PROSITE-ProRule" id="PRU01379"/>
    </source>
</evidence>
<organism evidence="4 5">
    <name type="scientific">Uliginosibacterium sediminicola</name>
    <dbReference type="NCBI Taxonomy" id="2024550"/>
    <lineage>
        <taxon>Bacteria</taxon>
        <taxon>Pseudomonadati</taxon>
        <taxon>Pseudomonadota</taxon>
        <taxon>Betaproteobacteria</taxon>
        <taxon>Rhodocyclales</taxon>
        <taxon>Zoogloeaceae</taxon>
        <taxon>Uliginosibacterium</taxon>
    </lineage>
</organism>
<dbReference type="Pfam" id="PF18027">
    <property type="entry name" value="Pepdidase_M14_N"/>
    <property type="match status" value="1"/>
</dbReference>
<accession>A0ABU9YWC9</accession>
<reference evidence="4 5" key="1">
    <citation type="journal article" date="2018" name="Int. J. Syst. Evol. Microbiol.">
        <title>Uliginosibacterium sediminicola sp. nov., isolated from freshwater sediment.</title>
        <authorList>
            <person name="Hwang W.M."/>
            <person name="Kim S.M."/>
            <person name="Kang K."/>
            <person name="Ahn T.Y."/>
        </authorList>
    </citation>
    <scope>NUCLEOTIDE SEQUENCE [LARGE SCALE GENOMIC DNA]</scope>
    <source>
        <strain evidence="4 5">M1-21</strain>
    </source>
</reference>
<evidence type="ECO:0000259" key="3">
    <source>
        <dbReference type="PROSITE" id="PS52035"/>
    </source>
</evidence>
<dbReference type="Gene3D" id="2.60.40.3120">
    <property type="match status" value="1"/>
</dbReference>
<dbReference type="InterPro" id="IPR040626">
    <property type="entry name" value="Pepdidase_M14_N"/>
</dbReference>